<reference evidence="1 2" key="1">
    <citation type="submission" date="2023-02" db="EMBL/GenBank/DDBJ databases">
        <title>LHISI_Scaffold_Assembly.</title>
        <authorList>
            <person name="Stuart O.P."/>
            <person name="Cleave R."/>
            <person name="Magrath M.J.L."/>
            <person name="Mikheyev A.S."/>
        </authorList>
    </citation>
    <scope>NUCLEOTIDE SEQUENCE [LARGE SCALE GENOMIC DNA]</scope>
    <source>
        <strain evidence="1">Daus_M_001</strain>
        <tissue evidence="1">Leg muscle</tissue>
    </source>
</reference>
<keyword evidence="2" id="KW-1185">Reference proteome</keyword>
<name>A0ABQ9I2J8_9NEOP</name>
<dbReference type="Proteomes" id="UP001159363">
    <property type="component" value="Chromosome 3"/>
</dbReference>
<proteinExistence type="predicted"/>
<evidence type="ECO:0000313" key="2">
    <source>
        <dbReference type="Proteomes" id="UP001159363"/>
    </source>
</evidence>
<dbReference type="EMBL" id="JARBHB010000003">
    <property type="protein sequence ID" value="KAJ8890882.1"/>
    <property type="molecule type" value="Genomic_DNA"/>
</dbReference>
<protein>
    <submittedName>
        <fullName evidence="1">Uncharacterized protein</fullName>
    </submittedName>
</protein>
<gene>
    <name evidence="1" type="ORF">PR048_010391</name>
</gene>
<comment type="caution">
    <text evidence="1">The sequence shown here is derived from an EMBL/GenBank/DDBJ whole genome shotgun (WGS) entry which is preliminary data.</text>
</comment>
<accession>A0ABQ9I2J8</accession>
<evidence type="ECO:0000313" key="1">
    <source>
        <dbReference type="EMBL" id="KAJ8890882.1"/>
    </source>
</evidence>
<organism evidence="1 2">
    <name type="scientific">Dryococelus australis</name>
    <dbReference type="NCBI Taxonomy" id="614101"/>
    <lineage>
        <taxon>Eukaryota</taxon>
        <taxon>Metazoa</taxon>
        <taxon>Ecdysozoa</taxon>
        <taxon>Arthropoda</taxon>
        <taxon>Hexapoda</taxon>
        <taxon>Insecta</taxon>
        <taxon>Pterygota</taxon>
        <taxon>Neoptera</taxon>
        <taxon>Polyneoptera</taxon>
        <taxon>Phasmatodea</taxon>
        <taxon>Verophasmatodea</taxon>
        <taxon>Anareolatae</taxon>
        <taxon>Phasmatidae</taxon>
        <taxon>Eurycanthinae</taxon>
        <taxon>Dryococelus</taxon>
    </lineage>
</organism>
<sequence>MCSIRARSADLGGQAISLKPVEYSSKRSIRVREIGRPVKCFAVYSCILQWAHRPKSTELADGNPLWQTRCTPRHLSLTAVVLFEFMNSQFTHDMAPRGNTSACSASEGVPPYVWLQRCDHGHPWADTQQFSSAYPPLKKCFIQERQYVSVVMWWCTVLMEKRNRHLGRVGEDLAQCSPATWYGNFHHLSQPQKNGKFERQQPVGILENDLSFLLKGEVNQSDCGAVIVQRLELSPPTKASRVRSPAVSLQCFRKWESCETTPLAGGLIFFRGSPIFPALALQHCSILTSLVLRCLSRLLCSEPPVPPLSAVLWYHHLVRGFDREVWRTGWSAKGGSWGGEAQLCSPPPFGEAIYPHHLPFRHTAVDMCLRRDEICRPAGKCAMEPRFGQIVFFTNEASFTRYSIVSLDFQHLCGQMKTFAIASFASTKSTIRLRHVGSTLGSHQCESGSIPGRVTGFSQVGIVPDDAVGLWVFSGISRPPPLHSSATPYSLQSPSSALKTSLLTAARVSSFTHSLLIFGTYAVRYLNLRFGQRWAGRGEPIVWPARSPELTDRSAWGHMKGLVHETSVESEENLVVCVLSAAYSIH</sequence>